<gene>
    <name evidence="19" type="ORF">A0U92_01285</name>
</gene>
<keyword evidence="20" id="KW-1185">Reference proteome</keyword>
<dbReference type="PROSITE" id="PS51217">
    <property type="entry name" value="UVRD_HELICASE_CTER"/>
    <property type="match status" value="1"/>
</dbReference>
<feature type="binding site" evidence="15">
    <location>
        <begin position="29"/>
        <end position="36"/>
    </location>
    <ligand>
        <name>ATP</name>
        <dbReference type="ChEBI" id="CHEBI:30616"/>
    </ligand>
</feature>
<dbReference type="KEGG" id="aace:A0U92_01285"/>
<dbReference type="PANTHER" id="PTHR11070:SF2">
    <property type="entry name" value="ATP-DEPENDENT DNA HELICASE SRS2"/>
    <property type="match status" value="1"/>
</dbReference>
<dbReference type="InterPro" id="IPR014017">
    <property type="entry name" value="DNA_helicase_UvrD-like_C"/>
</dbReference>
<evidence type="ECO:0000256" key="1">
    <source>
        <dbReference type="ARBA" id="ARBA00022722"/>
    </source>
</evidence>
<dbReference type="Pfam" id="PF00580">
    <property type="entry name" value="UvrD-helicase"/>
    <property type="match status" value="1"/>
</dbReference>
<dbReference type="EMBL" id="CP014692">
    <property type="protein sequence ID" value="AQS83627.1"/>
    <property type="molecule type" value="Genomic_DNA"/>
</dbReference>
<evidence type="ECO:0000256" key="2">
    <source>
        <dbReference type="ARBA" id="ARBA00022741"/>
    </source>
</evidence>
<keyword evidence="8" id="KW-0238">DNA-binding</keyword>
<dbReference type="OrthoDB" id="9810135at2"/>
<keyword evidence="9" id="KW-0234">DNA repair</keyword>
<evidence type="ECO:0000256" key="11">
    <source>
        <dbReference type="ARBA" id="ARBA00034617"/>
    </source>
</evidence>
<evidence type="ECO:0000313" key="20">
    <source>
        <dbReference type="Proteomes" id="UP000188937"/>
    </source>
</evidence>
<dbReference type="GO" id="GO:0005524">
    <property type="term" value="F:ATP binding"/>
    <property type="evidence" value="ECO:0007669"/>
    <property type="project" value="UniProtKB-UniRule"/>
</dbReference>
<accession>A0A1U9KD19</accession>
<evidence type="ECO:0000256" key="6">
    <source>
        <dbReference type="ARBA" id="ARBA00022839"/>
    </source>
</evidence>
<feature type="region of interest" description="Disordered" evidence="16">
    <location>
        <begin position="518"/>
        <end position="538"/>
    </location>
</feature>
<protein>
    <recommendedName>
        <fullName evidence="12">DNA 3'-5' helicase</fullName>
        <ecNumber evidence="12">5.6.2.4</ecNumber>
    </recommendedName>
    <alternativeName>
        <fullName evidence="13">DNA 3'-5' helicase II</fullName>
    </alternativeName>
</protein>
<evidence type="ECO:0000256" key="7">
    <source>
        <dbReference type="ARBA" id="ARBA00022840"/>
    </source>
</evidence>
<evidence type="ECO:0000256" key="13">
    <source>
        <dbReference type="ARBA" id="ARBA00034923"/>
    </source>
</evidence>
<evidence type="ECO:0000313" key="19">
    <source>
        <dbReference type="EMBL" id="AQS83627.1"/>
    </source>
</evidence>
<name>A0A1U9KD19_ACEAC</name>
<dbReference type="NCBIfam" id="TIGR02784">
    <property type="entry name" value="addA_alphas"/>
    <property type="match status" value="1"/>
</dbReference>
<dbReference type="Proteomes" id="UP000188937">
    <property type="component" value="Chromosome"/>
</dbReference>
<dbReference type="InterPro" id="IPR027417">
    <property type="entry name" value="P-loop_NTPase"/>
</dbReference>
<dbReference type="GO" id="GO:0000725">
    <property type="term" value="P:recombinational repair"/>
    <property type="evidence" value="ECO:0007669"/>
    <property type="project" value="TreeGrafter"/>
</dbReference>
<comment type="catalytic activity">
    <reaction evidence="14">
        <text>ATP + H2O = ADP + phosphate + H(+)</text>
        <dbReference type="Rhea" id="RHEA:13065"/>
        <dbReference type="ChEBI" id="CHEBI:15377"/>
        <dbReference type="ChEBI" id="CHEBI:15378"/>
        <dbReference type="ChEBI" id="CHEBI:30616"/>
        <dbReference type="ChEBI" id="CHEBI:43474"/>
        <dbReference type="ChEBI" id="CHEBI:456216"/>
        <dbReference type="EC" id="5.6.2.4"/>
    </reaction>
</comment>
<keyword evidence="7 15" id="KW-0067">ATP-binding</keyword>
<dbReference type="Gene3D" id="3.40.50.300">
    <property type="entry name" value="P-loop containing nucleotide triphosphate hydrolases"/>
    <property type="match status" value="4"/>
</dbReference>
<dbReference type="SUPFAM" id="SSF52540">
    <property type="entry name" value="P-loop containing nucleoside triphosphate hydrolases"/>
    <property type="match status" value="1"/>
</dbReference>
<dbReference type="Pfam" id="PF13361">
    <property type="entry name" value="UvrD_C"/>
    <property type="match status" value="1"/>
</dbReference>
<evidence type="ECO:0000256" key="9">
    <source>
        <dbReference type="ARBA" id="ARBA00023204"/>
    </source>
</evidence>
<dbReference type="GO" id="GO:0004527">
    <property type="term" value="F:exonuclease activity"/>
    <property type="evidence" value="ECO:0007669"/>
    <property type="project" value="UniProtKB-KW"/>
</dbReference>
<dbReference type="GO" id="GO:0033202">
    <property type="term" value="C:DNA helicase complex"/>
    <property type="evidence" value="ECO:0007669"/>
    <property type="project" value="TreeGrafter"/>
</dbReference>
<dbReference type="Pfam" id="PF12705">
    <property type="entry name" value="PDDEXK_1"/>
    <property type="match status" value="1"/>
</dbReference>
<evidence type="ECO:0000256" key="16">
    <source>
        <dbReference type="SAM" id="MobiDB-lite"/>
    </source>
</evidence>
<dbReference type="GO" id="GO:0043138">
    <property type="term" value="F:3'-5' DNA helicase activity"/>
    <property type="evidence" value="ECO:0007669"/>
    <property type="project" value="UniProtKB-EC"/>
</dbReference>
<feature type="domain" description="UvrD-like helicase C-terminal" evidence="18">
    <location>
        <begin position="525"/>
        <end position="806"/>
    </location>
</feature>
<dbReference type="InterPro" id="IPR011335">
    <property type="entry name" value="Restrct_endonuc-II-like"/>
</dbReference>
<reference evidence="19 20" key="1">
    <citation type="submission" date="2016-03" db="EMBL/GenBank/DDBJ databases">
        <title>Acetic acid bacteria sequencing.</title>
        <authorList>
            <person name="Brandt J."/>
            <person name="Jakob F."/>
            <person name="Vogel R.F."/>
        </authorList>
    </citation>
    <scope>NUCLEOTIDE SEQUENCE [LARGE SCALE GENOMIC DNA]</scope>
    <source>
        <strain evidence="19 20">TMW2.1153</strain>
    </source>
</reference>
<dbReference type="RefSeq" id="WP_077811655.1">
    <property type="nucleotide sequence ID" value="NZ_CP014692.1"/>
</dbReference>
<evidence type="ECO:0000256" key="8">
    <source>
        <dbReference type="ARBA" id="ARBA00023125"/>
    </source>
</evidence>
<keyword evidence="10" id="KW-0413">Isomerase</keyword>
<dbReference type="STRING" id="435.A0U92_01285"/>
<evidence type="ECO:0000259" key="17">
    <source>
        <dbReference type="PROSITE" id="PS51198"/>
    </source>
</evidence>
<dbReference type="PANTHER" id="PTHR11070">
    <property type="entry name" value="UVRD / RECB / PCRA DNA HELICASE FAMILY MEMBER"/>
    <property type="match status" value="1"/>
</dbReference>
<evidence type="ECO:0000256" key="14">
    <source>
        <dbReference type="ARBA" id="ARBA00048988"/>
    </source>
</evidence>
<dbReference type="AlphaFoldDB" id="A0A1U9KD19"/>
<evidence type="ECO:0000256" key="15">
    <source>
        <dbReference type="PROSITE-ProRule" id="PRU00560"/>
    </source>
</evidence>
<organism evidence="19 20">
    <name type="scientific">Acetobacter aceti</name>
    <dbReference type="NCBI Taxonomy" id="435"/>
    <lineage>
        <taxon>Bacteria</taxon>
        <taxon>Pseudomonadati</taxon>
        <taxon>Pseudomonadota</taxon>
        <taxon>Alphaproteobacteria</taxon>
        <taxon>Acetobacterales</taxon>
        <taxon>Acetobacteraceae</taxon>
        <taxon>Acetobacter</taxon>
        <taxon>Acetobacter subgen. Acetobacter</taxon>
    </lineage>
</organism>
<dbReference type="Gene3D" id="3.90.320.10">
    <property type="match status" value="1"/>
</dbReference>
<evidence type="ECO:0000256" key="4">
    <source>
        <dbReference type="ARBA" id="ARBA00022801"/>
    </source>
</evidence>
<feature type="region of interest" description="Disordered" evidence="16">
    <location>
        <begin position="953"/>
        <end position="994"/>
    </location>
</feature>
<proteinExistence type="predicted"/>
<dbReference type="GO" id="GO:0003677">
    <property type="term" value="F:DNA binding"/>
    <property type="evidence" value="ECO:0007669"/>
    <property type="project" value="UniProtKB-KW"/>
</dbReference>
<evidence type="ECO:0000256" key="5">
    <source>
        <dbReference type="ARBA" id="ARBA00022806"/>
    </source>
</evidence>
<feature type="domain" description="UvrD-like helicase ATP-binding" evidence="17">
    <location>
        <begin position="8"/>
        <end position="498"/>
    </location>
</feature>
<keyword evidence="5 15" id="KW-0347">Helicase</keyword>
<sequence>MTLPTSAIDLANVQQNDASDPNASVFVSASAGSGKTKLLIDRLLRLMLPRQNPHDPTGPLIPGTWPGRILCLTFTKAAAAEMAIRLQRTLGEWVTLSDEKLDQALGGLNVPLSARAEARALFARVLDLPGGMRIGTIHAFCQSLLRRFPLEAATNPHFTLMEDTDASLALSEATEAELGRLPAGLVEPLAAQISLVDLLGLLTELRFSGQVRDVLVLALTDREALREKLLGALGVKAAPSADPLLAACTEIPEEAALRDALRTMQETAPATAQRRAADMLDWLAKYPSDRAAAWSEWQAFFLTGKGELRKNAGTSEKYAKNNEKTVERIQEEGRRILAVEETRRAITLATLTLALLRTAAPILETYSAGKALRGQVEYDDLILRTLGLLRDPGAAWVLYKLDGGIDHLLLDEVQDTSRAQWRIAGDLTEEFFSGVGAHDENAGPRTVFAVGDYKQSIYGFQGADPEAFREWRQTFEKRAQSAEALWREPQLTVSFRSTTPVLSLVDAVFSHPLAARGVSEPGQSMPRHESARPGQGGRVELWPLVPRMTEGEGDAEEPDPWAATRKNVGQVSSQQRLADTLARWIATQLLLPPAPGETQLTPGDVLILVPRRSAFVRALIRALKTADVPVATLVRTGLADQTVVQDLMALCDALLLPQDNLTLACVLTSPLGGLSDDSLMGLAMDRDGEPLWTVLRERHAERPDWSAAWTYLSALFRRVDYASPYTLLSEALGVHGGRARILARLGPEAAEPIDELLSAALRYEEKHAHSLQGFLHWLRNSNESVKREAEATGNAVRVMTAHGSKGLQARLVILPDTIGTPRSDSRLLWLEAKGGDPSLPVFVPRTDTATDVTKAVREKLREQAAEEYNRLLYVALTRASDRLVVCGWETGRTLSDESWYARCVDGFTAAEAVSEPFDLGWEGSRLILQETATVSRTMHARAPLPSPAPLPAWAGHAPDWTPAAPPVESALARPLSPSRPDDAPFGEQPSTRSPLDIAALTPNAAREAAFRRGTLVHALLQFLPDRPEADRTDIGYNWLLQPGNRLDEQEAARLVARVIAVMESTVLAPLFADGSRAEQRLAGVVGETVIVGQVDRMIVLPDRVLVCDFKTNRRPPASVERTPVMYLRQMAAYRALLESLYPGRTVECCLVWTEVPVVTVLPGDLLDQYSPE</sequence>
<evidence type="ECO:0000259" key="18">
    <source>
        <dbReference type="PROSITE" id="PS51217"/>
    </source>
</evidence>
<dbReference type="InterPro" id="IPR014151">
    <property type="entry name" value="DNA_helicase_AddA"/>
</dbReference>
<dbReference type="GO" id="GO:0005829">
    <property type="term" value="C:cytosol"/>
    <property type="evidence" value="ECO:0007669"/>
    <property type="project" value="TreeGrafter"/>
</dbReference>
<evidence type="ECO:0000256" key="3">
    <source>
        <dbReference type="ARBA" id="ARBA00022763"/>
    </source>
</evidence>
<dbReference type="InterPro" id="IPR038726">
    <property type="entry name" value="PDDEXK_AddAB-type"/>
</dbReference>
<evidence type="ECO:0000256" key="10">
    <source>
        <dbReference type="ARBA" id="ARBA00023235"/>
    </source>
</evidence>
<keyword evidence="1" id="KW-0540">Nuclease</keyword>
<comment type="catalytic activity">
    <reaction evidence="11">
        <text>Couples ATP hydrolysis with the unwinding of duplex DNA by translocating in the 3'-5' direction.</text>
        <dbReference type="EC" id="5.6.2.4"/>
    </reaction>
</comment>
<keyword evidence="6" id="KW-0269">Exonuclease</keyword>
<evidence type="ECO:0000256" key="12">
    <source>
        <dbReference type="ARBA" id="ARBA00034808"/>
    </source>
</evidence>
<dbReference type="PROSITE" id="PS51198">
    <property type="entry name" value="UVRD_HELICASE_ATP_BIND"/>
    <property type="match status" value="1"/>
</dbReference>
<keyword evidence="4 15" id="KW-0378">Hydrolase</keyword>
<dbReference type="InterPro" id="IPR000212">
    <property type="entry name" value="DNA_helicase_UvrD/REP"/>
</dbReference>
<keyword evidence="2 15" id="KW-0547">Nucleotide-binding</keyword>
<keyword evidence="3" id="KW-0227">DNA damage</keyword>
<dbReference type="SUPFAM" id="SSF52980">
    <property type="entry name" value="Restriction endonuclease-like"/>
    <property type="match status" value="1"/>
</dbReference>
<dbReference type="InterPro" id="IPR014016">
    <property type="entry name" value="UvrD-like_ATP-bd"/>
</dbReference>
<dbReference type="EC" id="5.6.2.4" evidence="12"/>
<dbReference type="InterPro" id="IPR011604">
    <property type="entry name" value="PDDEXK-like_dom_sf"/>
</dbReference>